<feature type="region of interest" description="Disordered" evidence="1">
    <location>
        <begin position="1"/>
        <end position="36"/>
    </location>
</feature>
<feature type="compositionally biased region" description="Low complexity" evidence="1">
    <location>
        <begin position="1"/>
        <end position="24"/>
    </location>
</feature>
<name>A0A699XIW8_TANCI</name>
<sequence>LRCVQSPLRGRAPRAGRSAPAASGVTVAARTARLRH</sequence>
<organism evidence="2">
    <name type="scientific">Tanacetum cinerariifolium</name>
    <name type="common">Dalmatian daisy</name>
    <name type="synonym">Chrysanthemum cinerariifolium</name>
    <dbReference type="NCBI Taxonomy" id="118510"/>
    <lineage>
        <taxon>Eukaryota</taxon>
        <taxon>Viridiplantae</taxon>
        <taxon>Streptophyta</taxon>
        <taxon>Embryophyta</taxon>
        <taxon>Tracheophyta</taxon>
        <taxon>Spermatophyta</taxon>
        <taxon>Magnoliopsida</taxon>
        <taxon>eudicotyledons</taxon>
        <taxon>Gunneridae</taxon>
        <taxon>Pentapetalae</taxon>
        <taxon>asterids</taxon>
        <taxon>campanulids</taxon>
        <taxon>Asterales</taxon>
        <taxon>Asteraceae</taxon>
        <taxon>Asteroideae</taxon>
        <taxon>Anthemideae</taxon>
        <taxon>Anthemidinae</taxon>
        <taxon>Tanacetum</taxon>
    </lineage>
</organism>
<feature type="non-terminal residue" evidence="2">
    <location>
        <position position="1"/>
    </location>
</feature>
<dbReference type="EMBL" id="BKCJ011868566">
    <property type="protein sequence ID" value="GFD59729.1"/>
    <property type="molecule type" value="Genomic_DNA"/>
</dbReference>
<dbReference type="AlphaFoldDB" id="A0A699XIW8"/>
<accession>A0A699XIW8</accession>
<comment type="caution">
    <text evidence="2">The sequence shown here is derived from an EMBL/GenBank/DDBJ whole genome shotgun (WGS) entry which is preliminary data.</text>
</comment>
<evidence type="ECO:0000256" key="1">
    <source>
        <dbReference type="SAM" id="MobiDB-lite"/>
    </source>
</evidence>
<evidence type="ECO:0000313" key="2">
    <source>
        <dbReference type="EMBL" id="GFD59729.1"/>
    </source>
</evidence>
<proteinExistence type="predicted"/>
<gene>
    <name evidence="2" type="ORF">Tci_931698</name>
</gene>
<protein>
    <submittedName>
        <fullName evidence="2">Uncharacterized protein</fullName>
    </submittedName>
</protein>
<reference evidence="2" key="1">
    <citation type="journal article" date="2019" name="Sci. Rep.">
        <title>Draft genome of Tanacetum cinerariifolium, the natural source of mosquito coil.</title>
        <authorList>
            <person name="Yamashiro T."/>
            <person name="Shiraishi A."/>
            <person name="Satake H."/>
            <person name="Nakayama K."/>
        </authorList>
    </citation>
    <scope>NUCLEOTIDE SEQUENCE</scope>
</reference>